<dbReference type="PANTHER" id="PTHR30592:SF1">
    <property type="entry name" value="SULFUR CARRIER PROTEIN FDHD"/>
    <property type="match status" value="1"/>
</dbReference>
<protein>
    <recommendedName>
        <fullName evidence="3">Sulfur carrier protein FdhD</fullName>
    </recommendedName>
</protein>
<name>A0A6P2D2U1_9BACT</name>
<comment type="function">
    <text evidence="3">Required for formate dehydrogenase (FDH) activity. Acts as a sulfur carrier protein that transfers sulfur from IscS to the molybdenum cofactor prior to its insertion into FDH.</text>
</comment>
<keyword evidence="2 3" id="KW-0501">Molybdenum cofactor biosynthesis</keyword>
<evidence type="ECO:0000313" key="4">
    <source>
        <dbReference type="EMBL" id="VTR94414.1"/>
    </source>
</evidence>
<dbReference type="Proteomes" id="UP000464178">
    <property type="component" value="Chromosome"/>
</dbReference>
<dbReference type="Gene3D" id="3.40.140.10">
    <property type="entry name" value="Cytidine Deaminase, domain 2"/>
    <property type="match status" value="1"/>
</dbReference>
<dbReference type="GO" id="GO:0097163">
    <property type="term" value="F:sulfur carrier activity"/>
    <property type="evidence" value="ECO:0007669"/>
    <property type="project" value="UniProtKB-UniRule"/>
</dbReference>
<dbReference type="PANTHER" id="PTHR30592">
    <property type="entry name" value="FORMATE DEHYDROGENASE"/>
    <property type="match status" value="1"/>
</dbReference>
<comment type="caution">
    <text evidence="3">Lacks conserved residue(s) required for the propagation of feature annotation.</text>
</comment>
<dbReference type="EMBL" id="LR593886">
    <property type="protein sequence ID" value="VTR94414.1"/>
    <property type="molecule type" value="Genomic_DNA"/>
</dbReference>
<evidence type="ECO:0000256" key="2">
    <source>
        <dbReference type="ARBA" id="ARBA00023150"/>
    </source>
</evidence>
<keyword evidence="5" id="KW-1185">Reference proteome</keyword>
<dbReference type="GO" id="GO:0016783">
    <property type="term" value="F:sulfurtransferase activity"/>
    <property type="evidence" value="ECO:0007669"/>
    <property type="project" value="InterPro"/>
</dbReference>
<dbReference type="Gene3D" id="3.10.20.10">
    <property type="match status" value="1"/>
</dbReference>
<dbReference type="HAMAP" id="MF_00187">
    <property type="entry name" value="FdhD"/>
    <property type="match status" value="1"/>
</dbReference>
<evidence type="ECO:0000256" key="1">
    <source>
        <dbReference type="ARBA" id="ARBA00022490"/>
    </source>
</evidence>
<evidence type="ECO:0000313" key="5">
    <source>
        <dbReference type="Proteomes" id="UP000464178"/>
    </source>
</evidence>
<comment type="similarity">
    <text evidence="3">Belongs to the FdhD family.</text>
</comment>
<feature type="active site" description="Cysteine persulfide intermediate" evidence="3">
    <location>
        <position position="119"/>
    </location>
</feature>
<sequence>MQVRDTSDHEAYQPVRVLTLRHEGAGSERADAVAVEAPLEVRIGGKPVTVLMRTPGHDEELVTGFLFGEGVIADADDIISITRPTDTSDTEHGNVLEVRLMVSRRVFDGDRLFYSSSSCGICGKKSIASIEVRGTPSCSNLTVSASTLSALPERLRAAQPTFTRTGGVHASGLFTADGALLAVREDVGRHNALDKLVGWALERGDVPLAERVLLVSGRVSYELVQKAVAAGIPIVAAVGAPSSYAVELAERFGITLVGFLRASGMNVYAHPDRITA</sequence>
<keyword evidence="1 3" id="KW-0963">Cytoplasm</keyword>
<dbReference type="Pfam" id="PF02634">
    <property type="entry name" value="FdhD-NarQ"/>
    <property type="match status" value="1"/>
</dbReference>
<dbReference type="InterPro" id="IPR016193">
    <property type="entry name" value="Cytidine_deaminase-like"/>
</dbReference>
<dbReference type="KEGG" id="gms:SOIL9_33000"/>
<dbReference type="NCBIfam" id="NF001943">
    <property type="entry name" value="PRK00724.1-2"/>
    <property type="match status" value="1"/>
</dbReference>
<proteinExistence type="inferred from homology"/>
<accession>A0A6P2D2U1</accession>
<dbReference type="NCBIfam" id="TIGR00129">
    <property type="entry name" value="fdhD_narQ"/>
    <property type="match status" value="1"/>
</dbReference>
<dbReference type="PIRSF" id="PIRSF015626">
    <property type="entry name" value="FdhD"/>
    <property type="match status" value="1"/>
</dbReference>
<dbReference type="InterPro" id="IPR003786">
    <property type="entry name" value="FdhD"/>
</dbReference>
<dbReference type="SUPFAM" id="SSF53927">
    <property type="entry name" value="Cytidine deaminase-like"/>
    <property type="match status" value="1"/>
</dbReference>
<comment type="subcellular location">
    <subcellularLocation>
        <location evidence="3">Cytoplasm</location>
    </subcellularLocation>
</comment>
<gene>
    <name evidence="3" type="primary">fdhD</name>
    <name evidence="4" type="ORF">SOIL9_33000</name>
</gene>
<reference evidence="4 5" key="1">
    <citation type="submission" date="2019-05" db="EMBL/GenBank/DDBJ databases">
        <authorList>
            <consortium name="Science for Life Laboratories"/>
        </authorList>
    </citation>
    <scope>NUCLEOTIDE SEQUENCE [LARGE SCALE GENOMIC DNA]</scope>
    <source>
        <strain evidence="4">Soil9</strain>
    </source>
</reference>
<organism evidence="4 5">
    <name type="scientific">Gemmata massiliana</name>
    <dbReference type="NCBI Taxonomy" id="1210884"/>
    <lineage>
        <taxon>Bacteria</taxon>
        <taxon>Pseudomonadati</taxon>
        <taxon>Planctomycetota</taxon>
        <taxon>Planctomycetia</taxon>
        <taxon>Gemmatales</taxon>
        <taxon>Gemmataceae</taxon>
        <taxon>Gemmata</taxon>
    </lineage>
</organism>
<dbReference type="AlphaFoldDB" id="A0A6P2D2U1"/>
<dbReference type="GO" id="GO:0006777">
    <property type="term" value="P:Mo-molybdopterin cofactor biosynthetic process"/>
    <property type="evidence" value="ECO:0007669"/>
    <property type="project" value="UniProtKB-UniRule"/>
</dbReference>
<evidence type="ECO:0000256" key="3">
    <source>
        <dbReference type="HAMAP-Rule" id="MF_00187"/>
    </source>
</evidence>
<dbReference type="RefSeq" id="WP_162668952.1">
    <property type="nucleotide sequence ID" value="NZ_LR593886.1"/>
</dbReference>
<dbReference type="GO" id="GO:0005737">
    <property type="term" value="C:cytoplasm"/>
    <property type="evidence" value="ECO:0007669"/>
    <property type="project" value="UniProtKB-SubCell"/>
</dbReference>